<dbReference type="AlphaFoldDB" id="A7SXV4"/>
<evidence type="ECO:0000313" key="1">
    <source>
        <dbReference type="EMBL" id="EDO31462.1"/>
    </source>
</evidence>
<feature type="non-terminal residue" evidence="1">
    <location>
        <position position="66"/>
    </location>
</feature>
<dbReference type="STRING" id="45351.A7SXV4"/>
<organism evidence="1 2">
    <name type="scientific">Nematostella vectensis</name>
    <name type="common">Starlet sea anemone</name>
    <dbReference type="NCBI Taxonomy" id="45351"/>
    <lineage>
        <taxon>Eukaryota</taxon>
        <taxon>Metazoa</taxon>
        <taxon>Cnidaria</taxon>
        <taxon>Anthozoa</taxon>
        <taxon>Hexacorallia</taxon>
        <taxon>Actiniaria</taxon>
        <taxon>Edwardsiidae</taxon>
        <taxon>Nematostella</taxon>
    </lineage>
</organism>
<dbReference type="PANTHER" id="PTHR33395">
    <property type="entry name" value="TRANSCRIPTASE, PUTATIVE-RELATED-RELATED"/>
    <property type="match status" value="1"/>
</dbReference>
<gene>
    <name evidence="1" type="ORF">NEMVEDRAFT_v1g45847</name>
</gene>
<dbReference type="PhylomeDB" id="A7SXV4"/>
<dbReference type="Proteomes" id="UP000001593">
    <property type="component" value="Unassembled WGS sequence"/>
</dbReference>
<accession>A7SXV4</accession>
<sequence>IFQQSYDKGTLPLDWSTAKVVPVHKKDNRDNPGNYRPISLTCLSCKVMEHIVLSHLNKHLSAFNIL</sequence>
<dbReference type="PANTHER" id="PTHR33395:SF22">
    <property type="entry name" value="REVERSE TRANSCRIPTASE DOMAIN-CONTAINING PROTEIN"/>
    <property type="match status" value="1"/>
</dbReference>
<dbReference type="EMBL" id="DS469898">
    <property type="protein sequence ID" value="EDO31462.1"/>
    <property type="molecule type" value="Genomic_DNA"/>
</dbReference>
<protein>
    <submittedName>
        <fullName evidence="1">Uncharacterized protein</fullName>
    </submittedName>
</protein>
<proteinExistence type="predicted"/>
<feature type="non-terminal residue" evidence="1">
    <location>
        <position position="1"/>
    </location>
</feature>
<reference evidence="1 2" key="1">
    <citation type="journal article" date="2007" name="Science">
        <title>Sea anemone genome reveals ancestral eumetazoan gene repertoire and genomic organization.</title>
        <authorList>
            <person name="Putnam N.H."/>
            <person name="Srivastava M."/>
            <person name="Hellsten U."/>
            <person name="Dirks B."/>
            <person name="Chapman J."/>
            <person name="Salamov A."/>
            <person name="Terry A."/>
            <person name="Shapiro H."/>
            <person name="Lindquist E."/>
            <person name="Kapitonov V.V."/>
            <person name="Jurka J."/>
            <person name="Genikhovich G."/>
            <person name="Grigoriev I.V."/>
            <person name="Lucas S.M."/>
            <person name="Steele R.E."/>
            <person name="Finnerty J.R."/>
            <person name="Technau U."/>
            <person name="Martindale M.Q."/>
            <person name="Rokhsar D.S."/>
        </authorList>
    </citation>
    <scope>NUCLEOTIDE SEQUENCE [LARGE SCALE GENOMIC DNA]</scope>
    <source>
        <strain evidence="2">CH2 X CH6</strain>
    </source>
</reference>
<evidence type="ECO:0000313" key="2">
    <source>
        <dbReference type="Proteomes" id="UP000001593"/>
    </source>
</evidence>
<dbReference type="HOGENOM" id="CLU_3020226_0_0_1"/>
<keyword evidence="2" id="KW-1185">Reference proteome</keyword>
<dbReference type="InParanoid" id="A7SXV4"/>
<name>A7SXV4_NEMVE</name>